<sequence length="147" mass="16131">MRKDPGFQDHGARAVAFRALYAVLALVVVTRSVSAPYALADMMMRREGLPGAILTLAMIGIAMVLVADVLLNGVLPRRCACVWLVRHRHGLYVGAAFCYLVPPFVFAPILGDAWGAYVLYVGMAVTSLVLAFHDQFEKRHRRAACKT</sequence>
<feature type="transmembrane region" description="Helical" evidence="1">
    <location>
        <begin position="51"/>
        <end position="71"/>
    </location>
</feature>
<dbReference type="AlphaFoldDB" id="A0A2Z5N1P3"/>
<evidence type="ECO:0000313" key="2">
    <source>
        <dbReference type="EMBL" id="AXF23503.1"/>
    </source>
</evidence>
<evidence type="ECO:0000313" key="3">
    <source>
        <dbReference type="Proteomes" id="UP000253104"/>
    </source>
</evidence>
<protein>
    <submittedName>
        <fullName evidence="2">Uncharacterized protein</fullName>
    </submittedName>
</protein>
<organism evidence="2 3">
    <name type="scientific">Burkholderia pyrrocinia</name>
    <name type="common">Pseudomonas pyrrocinia</name>
    <dbReference type="NCBI Taxonomy" id="60550"/>
    <lineage>
        <taxon>Bacteria</taxon>
        <taxon>Pseudomonadati</taxon>
        <taxon>Pseudomonadota</taxon>
        <taxon>Betaproteobacteria</taxon>
        <taxon>Burkholderiales</taxon>
        <taxon>Burkholderiaceae</taxon>
        <taxon>Burkholderia</taxon>
        <taxon>Burkholderia cepacia complex</taxon>
    </lineage>
</organism>
<reference evidence="2 3" key="1">
    <citation type="journal article" date="2018" name="ISME J.">
        <title>Involvement of Burkholderiaceae and sulfurous volatiles in disease-suppressive soils.</title>
        <authorList>
            <person name="Carrion V.J."/>
            <person name="Cordovez V."/>
            <person name="Tyc O."/>
            <person name="Etalo D.W."/>
            <person name="de Bruijn I."/>
            <person name="de Jager V.C."/>
            <person name="Medema M.H."/>
            <person name="Eberl L."/>
            <person name="Raaijmakers J.M."/>
        </authorList>
    </citation>
    <scope>NUCLEOTIDE SEQUENCE [LARGE SCALE GENOMIC DNA]</scope>
    <source>
        <strain evidence="3">mHSR5</strain>
    </source>
</reference>
<dbReference type="Proteomes" id="UP000253104">
    <property type="component" value="Chromosome mHSR5_B"/>
</dbReference>
<gene>
    <name evidence="2" type="ORF">CUJ89_24115</name>
</gene>
<dbReference type="OrthoDB" id="9132900at2"/>
<feature type="transmembrane region" description="Helical" evidence="1">
    <location>
        <begin position="20"/>
        <end position="39"/>
    </location>
</feature>
<feature type="transmembrane region" description="Helical" evidence="1">
    <location>
        <begin position="91"/>
        <end position="110"/>
    </location>
</feature>
<evidence type="ECO:0000256" key="1">
    <source>
        <dbReference type="SAM" id="Phobius"/>
    </source>
</evidence>
<feature type="transmembrane region" description="Helical" evidence="1">
    <location>
        <begin position="116"/>
        <end position="132"/>
    </location>
</feature>
<keyword evidence="1" id="KW-0472">Membrane</keyword>
<keyword evidence="1" id="KW-0812">Transmembrane</keyword>
<name>A0A2Z5N1P3_BURPY</name>
<accession>A0A2Z5N1P3</accession>
<keyword evidence="1" id="KW-1133">Transmembrane helix</keyword>
<proteinExistence type="predicted"/>
<dbReference type="EMBL" id="CP024903">
    <property type="protein sequence ID" value="AXF23503.1"/>
    <property type="molecule type" value="Genomic_DNA"/>
</dbReference>